<protein>
    <submittedName>
        <fullName evidence="1">Uncharacterized protein</fullName>
    </submittedName>
</protein>
<keyword evidence="2" id="KW-1185">Reference proteome</keyword>
<organism evidence="1 2">
    <name type="scientific">Clostridium tetanomorphum</name>
    <dbReference type="NCBI Taxonomy" id="1553"/>
    <lineage>
        <taxon>Bacteria</taxon>
        <taxon>Bacillati</taxon>
        <taxon>Bacillota</taxon>
        <taxon>Clostridia</taxon>
        <taxon>Eubacteriales</taxon>
        <taxon>Clostridiaceae</taxon>
        <taxon>Clostridium</taxon>
    </lineage>
</organism>
<evidence type="ECO:0000313" key="2">
    <source>
        <dbReference type="Proteomes" id="UP000563151"/>
    </source>
</evidence>
<dbReference type="RefSeq" id="WP_156950169.1">
    <property type="nucleotide sequence ID" value="NZ_JAAZWO010000005.1"/>
</dbReference>
<gene>
    <name evidence="1" type="ORF">HGG79_05830</name>
</gene>
<name>A0A923E8X9_CLOTT</name>
<proteinExistence type="predicted"/>
<evidence type="ECO:0000313" key="1">
    <source>
        <dbReference type="EMBL" id="MBC2397296.1"/>
    </source>
</evidence>
<dbReference type="EMBL" id="JAAZWO010000005">
    <property type="protein sequence ID" value="MBC2397296.1"/>
    <property type="molecule type" value="Genomic_DNA"/>
</dbReference>
<sequence>MLIFGAPNLDYYVDSFHNEYNNECNKNIRFFCKNEGINLDYFKRLLFLVHKK</sequence>
<accession>A0A923E8X9</accession>
<dbReference type="Proteomes" id="UP000563151">
    <property type="component" value="Unassembled WGS sequence"/>
</dbReference>
<dbReference type="AlphaFoldDB" id="A0A923E8X9"/>
<reference evidence="1 2" key="1">
    <citation type="submission" date="2020-04" db="EMBL/GenBank/DDBJ databases">
        <title>Genomic insights into acetone-butanol-ethanol (ABE) fermentation by sequencing solventogenic clostridia strains.</title>
        <authorList>
            <person name="Brown S."/>
        </authorList>
    </citation>
    <scope>NUCLEOTIDE SEQUENCE [LARGE SCALE GENOMIC DNA]</scope>
    <source>
        <strain evidence="1 2">DJ011</strain>
    </source>
</reference>
<comment type="caution">
    <text evidence="1">The sequence shown here is derived from an EMBL/GenBank/DDBJ whole genome shotgun (WGS) entry which is preliminary data.</text>
</comment>